<dbReference type="RefSeq" id="WP_086678512.1">
    <property type="nucleotide sequence ID" value="NZ_FNUJ01000014.1"/>
</dbReference>
<reference evidence="3" key="1">
    <citation type="submission" date="2016-10" db="EMBL/GenBank/DDBJ databases">
        <authorList>
            <person name="Varghese N."/>
            <person name="Submissions S."/>
        </authorList>
    </citation>
    <scope>NUCLEOTIDE SEQUENCE [LARGE SCALE GENOMIC DNA]</scope>
    <source>
        <strain evidence="3">DSM 44654</strain>
    </source>
</reference>
<evidence type="ECO:0000313" key="2">
    <source>
        <dbReference type="EMBL" id="SEF37522.1"/>
    </source>
</evidence>
<evidence type="ECO:0000256" key="1">
    <source>
        <dbReference type="SAM" id="SignalP"/>
    </source>
</evidence>
<dbReference type="SUPFAM" id="SSF69318">
    <property type="entry name" value="Integrin alpha N-terminal domain"/>
    <property type="match status" value="1"/>
</dbReference>
<gene>
    <name evidence="2" type="ORF">SAMN05421837_11482</name>
</gene>
<organism evidence="2 3">
    <name type="scientific">Amycolatopsis pretoriensis</name>
    <dbReference type="NCBI Taxonomy" id="218821"/>
    <lineage>
        <taxon>Bacteria</taxon>
        <taxon>Bacillati</taxon>
        <taxon>Actinomycetota</taxon>
        <taxon>Actinomycetes</taxon>
        <taxon>Pseudonocardiales</taxon>
        <taxon>Pseudonocardiaceae</taxon>
        <taxon>Amycolatopsis</taxon>
    </lineage>
</organism>
<dbReference type="InterPro" id="IPR028994">
    <property type="entry name" value="Integrin_alpha_N"/>
</dbReference>
<protein>
    <recommendedName>
        <fullName evidence="4">Repeat domain-containing protein</fullName>
    </recommendedName>
</protein>
<dbReference type="EMBL" id="FNUJ01000014">
    <property type="protein sequence ID" value="SEF37522.1"/>
    <property type="molecule type" value="Genomic_DNA"/>
</dbReference>
<proteinExistence type="predicted"/>
<feature type="chain" id="PRO_5011468138" description="Repeat domain-containing protein" evidence="1">
    <location>
        <begin position="30"/>
        <end position="218"/>
    </location>
</feature>
<feature type="signal peptide" evidence="1">
    <location>
        <begin position="1"/>
        <end position="29"/>
    </location>
</feature>
<sequence length="218" mass="22258">MYRKGIVRTITLTGLAAALGLVGAAPALAAPAGEPIFTSADLNGDGTRDTVISRPAINGKQVISATVNGKRTAIVLPADPWFGIVAPRVADLDADGRAELLVATTLGANTAFFAVLDFDGRNLTQVVGADNKPFEVAEGGGIAAHVGYMCMAPGGNRLFVTVVSSADDISAPAGEITYTGTRTIYSLRAGALTVLEQDAITSRPLADPVTMVDAASCV</sequence>
<dbReference type="AlphaFoldDB" id="A0A1H5RGN5"/>
<keyword evidence="1" id="KW-0732">Signal</keyword>
<dbReference type="OrthoDB" id="3678781at2"/>
<dbReference type="Proteomes" id="UP000198878">
    <property type="component" value="Unassembled WGS sequence"/>
</dbReference>
<keyword evidence="3" id="KW-1185">Reference proteome</keyword>
<accession>A0A1H5RGN5</accession>
<evidence type="ECO:0000313" key="3">
    <source>
        <dbReference type="Proteomes" id="UP000198878"/>
    </source>
</evidence>
<name>A0A1H5RGN5_9PSEU</name>
<evidence type="ECO:0008006" key="4">
    <source>
        <dbReference type="Google" id="ProtNLM"/>
    </source>
</evidence>